<dbReference type="KEGG" id="asim:FE240_14660"/>
<proteinExistence type="predicted"/>
<name>A0A5J6WX92_9GAMM</name>
<sequence>MDQERHNLTLAARLGAVLQARELMVATAESCTGGGIASAITEIAGSSGWFDRSFVTYTNEAKQEMLGVSTATLAEHGAVSEAVVLEMARGALARSHADLAVSVSGIAGPGGGSMTKPVGTVWFAWVTRSGRAEALLARFEGERHAVRQQAVGQALSGLLALVEKGT</sequence>
<dbReference type="EMBL" id="CP040449">
    <property type="protein sequence ID" value="QFI55819.1"/>
    <property type="molecule type" value="Genomic_DNA"/>
</dbReference>
<keyword evidence="2" id="KW-0378">Hydrolase</keyword>
<dbReference type="Gene3D" id="3.90.950.20">
    <property type="entry name" value="CinA-like"/>
    <property type="match status" value="1"/>
</dbReference>
<dbReference type="Proteomes" id="UP000594034">
    <property type="component" value="Chromosome"/>
</dbReference>
<keyword evidence="3" id="KW-1185">Reference proteome</keyword>
<dbReference type="NCBIfam" id="NF002975">
    <property type="entry name" value="PRK03661.1"/>
    <property type="match status" value="1"/>
</dbReference>
<dbReference type="RefSeq" id="WP_193001944.1">
    <property type="nucleotide sequence ID" value="NZ_CP040449.1"/>
</dbReference>
<dbReference type="SUPFAM" id="SSF142433">
    <property type="entry name" value="CinA-like"/>
    <property type="match status" value="1"/>
</dbReference>
<reference evidence="2 3" key="1">
    <citation type="submission" date="2019-05" db="EMBL/GenBank/DDBJ databases">
        <title>OXA-830, a novel chromosomally encoded expanded-spectrum class D beta-lactamase in Aeromonas simiae.</title>
        <authorList>
            <person name="Zhou W."/>
            <person name="Chen Q."/>
        </authorList>
    </citation>
    <scope>NUCLEOTIDE SEQUENCE [LARGE SCALE GENOMIC DNA]</scope>
    <source>
        <strain evidence="2 3">A6</strain>
    </source>
</reference>
<dbReference type="EC" id="3.5.1.42" evidence="2"/>
<dbReference type="GO" id="GO:0019159">
    <property type="term" value="F:nicotinamide-nucleotide amidase activity"/>
    <property type="evidence" value="ECO:0007669"/>
    <property type="project" value="UniProtKB-EC"/>
</dbReference>
<dbReference type="Pfam" id="PF02464">
    <property type="entry name" value="CinA"/>
    <property type="match status" value="1"/>
</dbReference>
<organism evidence="2 3">
    <name type="scientific">Aeromonas simiae</name>
    <dbReference type="NCBI Taxonomy" id="218936"/>
    <lineage>
        <taxon>Bacteria</taxon>
        <taxon>Pseudomonadati</taxon>
        <taxon>Pseudomonadota</taxon>
        <taxon>Gammaproteobacteria</taxon>
        <taxon>Aeromonadales</taxon>
        <taxon>Aeromonadaceae</taxon>
        <taxon>Aeromonas</taxon>
    </lineage>
</organism>
<evidence type="ECO:0000259" key="1">
    <source>
        <dbReference type="Pfam" id="PF02464"/>
    </source>
</evidence>
<feature type="domain" description="CinA C-terminal" evidence="1">
    <location>
        <begin position="9"/>
        <end position="160"/>
    </location>
</feature>
<gene>
    <name evidence="2" type="primary">pncC</name>
    <name evidence="2" type="ORF">FE240_14660</name>
</gene>
<accession>A0A5J6WX92</accession>
<dbReference type="NCBIfam" id="TIGR00199">
    <property type="entry name" value="PncC_domain"/>
    <property type="match status" value="1"/>
</dbReference>
<protein>
    <submittedName>
        <fullName evidence="2">Nicotinamide-nucleotide amidase</fullName>
        <ecNumber evidence="2">3.5.1.42</ecNumber>
    </submittedName>
</protein>
<dbReference type="InterPro" id="IPR036653">
    <property type="entry name" value="CinA-like_C"/>
</dbReference>
<evidence type="ECO:0000313" key="2">
    <source>
        <dbReference type="EMBL" id="QFI55819.1"/>
    </source>
</evidence>
<dbReference type="InterPro" id="IPR008136">
    <property type="entry name" value="CinA_C"/>
</dbReference>
<evidence type="ECO:0000313" key="3">
    <source>
        <dbReference type="Proteomes" id="UP000594034"/>
    </source>
</evidence>
<dbReference type="AlphaFoldDB" id="A0A5J6WX92"/>